<keyword evidence="6" id="KW-0472">Membrane</keyword>
<evidence type="ECO:0000256" key="2">
    <source>
        <dbReference type="ARBA" id="ARBA00022448"/>
    </source>
</evidence>
<dbReference type="SUPFAM" id="SSF89392">
    <property type="entry name" value="Prokaryotic lipoproteins and lipoprotein localization factors"/>
    <property type="match status" value="1"/>
</dbReference>
<dbReference type="CDD" id="cd16325">
    <property type="entry name" value="LolA"/>
    <property type="match status" value="1"/>
</dbReference>
<sequence>MNRLVTTRLKPLRGFRGSGLASRQRRDAAPPAHATPVHPLLCTLTVLILLFISPLTLAFSLDDLQKQLSTPAVVKGPFVQEKHLRALPQPLLSKGHFILARDHGLLWLLQTPLRQDYRIRADGIARRDPSGWQTLPSRSAGAEQNRLFFAVLQGDSSGLQSDFDLSLSGDAAHWTLHLTPRSLLLKQVFSAIEISGGSFVERIELSETQGDSTVLRMPESSAETALSDRERRDFAD</sequence>
<dbReference type="Proteomes" id="UP000628086">
    <property type="component" value="Unassembled WGS sequence"/>
</dbReference>
<gene>
    <name evidence="7" type="ORF">HU747_03170</name>
</gene>
<keyword evidence="4" id="KW-0653">Protein transport</keyword>
<keyword evidence="2" id="KW-0813">Transport</keyword>
<evidence type="ECO:0000313" key="7">
    <source>
        <dbReference type="EMBL" id="MBC3474592.1"/>
    </source>
</evidence>
<comment type="subunit">
    <text evidence="1">Monomer.</text>
</comment>
<accession>A0ABR6V3Z2</accession>
<dbReference type="InterPro" id="IPR029046">
    <property type="entry name" value="LolA/LolB/LppX"/>
</dbReference>
<feature type="region of interest" description="Disordered" evidence="5">
    <location>
        <begin position="210"/>
        <end position="236"/>
    </location>
</feature>
<feature type="transmembrane region" description="Helical" evidence="6">
    <location>
        <begin position="37"/>
        <end position="59"/>
    </location>
</feature>
<dbReference type="RefSeq" id="WP_186598238.1">
    <property type="nucleotide sequence ID" value="NZ_JABWRR010000010.1"/>
</dbReference>
<dbReference type="Gene3D" id="2.50.20.10">
    <property type="entry name" value="Lipoprotein localisation LolA/LolB/LppX"/>
    <property type="match status" value="1"/>
</dbReference>
<evidence type="ECO:0000256" key="5">
    <source>
        <dbReference type="SAM" id="MobiDB-lite"/>
    </source>
</evidence>
<evidence type="ECO:0000256" key="6">
    <source>
        <dbReference type="SAM" id="Phobius"/>
    </source>
</evidence>
<proteinExistence type="predicted"/>
<reference evidence="7 8" key="1">
    <citation type="journal article" date="2020" name="Microorganisms">
        <title>Reliable Identification of Environmental Pseudomonas Isolates Using the rpoD Gene.</title>
        <authorList>
            <consortium name="The Broad Institute Genome Sequencing Platform"/>
            <person name="Girard L."/>
            <person name="Lood C."/>
            <person name="Rokni-Zadeh H."/>
            <person name="van Noort V."/>
            <person name="Lavigne R."/>
            <person name="De Mot R."/>
        </authorList>
    </citation>
    <scope>NUCLEOTIDE SEQUENCE [LARGE SCALE GENOMIC DNA]</scope>
    <source>
        <strain evidence="7 8">RW7P2</strain>
    </source>
</reference>
<organism evidence="7 8">
    <name type="scientific">Pseudomonas taiwanensis</name>
    <dbReference type="NCBI Taxonomy" id="470150"/>
    <lineage>
        <taxon>Bacteria</taxon>
        <taxon>Pseudomonadati</taxon>
        <taxon>Pseudomonadota</taxon>
        <taxon>Gammaproteobacteria</taxon>
        <taxon>Pseudomonadales</taxon>
        <taxon>Pseudomonadaceae</taxon>
        <taxon>Pseudomonas</taxon>
    </lineage>
</organism>
<dbReference type="InterPro" id="IPR004564">
    <property type="entry name" value="OM_lipoprot_carrier_LolA-like"/>
</dbReference>
<feature type="compositionally biased region" description="Basic and acidic residues" evidence="5">
    <location>
        <begin position="226"/>
        <end position="236"/>
    </location>
</feature>
<keyword evidence="6" id="KW-0812">Transmembrane</keyword>
<comment type="caution">
    <text evidence="7">The sequence shown here is derived from an EMBL/GenBank/DDBJ whole genome shotgun (WGS) entry which is preliminary data.</text>
</comment>
<evidence type="ECO:0000256" key="3">
    <source>
        <dbReference type="ARBA" id="ARBA00022729"/>
    </source>
</evidence>
<keyword evidence="7" id="KW-0449">Lipoprotein</keyword>
<dbReference type="Pfam" id="PF19574">
    <property type="entry name" value="LolA_3"/>
    <property type="match status" value="1"/>
</dbReference>
<keyword evidence="6" id="KW-1133">Transmembrane helix</keyword>
<dbReference type="EMBL" id="JABWRS010000002">
    <property type="protein sequence ID" value="MBC3474592.1"/>
    <property type="molecule type" value="Genomic_DNA"/>
</dbReference>
<keyword evidence="8" id="KW-1185">Reference proteome</keyword>
<evidence type="ECO:0000313" key="8">
    <source>
        <dbReference type="Proteomes" id="UP000628086"/>
    </source>
</evidence>
<protein>
    <submittedName>
        <fullName evidence="7">Outer membrane lipoprotein carrier protein LolA</fullName>
    </submittedName>
</protein>
<keyword evidence="3" id="KW-0732">Signal</keyword>
<evidence type="ECO:0000256" key="1">
    <source>
        <dbReference type="ARBA" id="ARBA00011245"/>
    </source>
</evidence>
<name>A0ABR6V3Z2_9PSED</name>
<evidence type="ECO:0000256" key="4">
    <source>
        <dbReference type="ARBA" id="ARBA00022927"/>
    </source>
</evidence>